<evidence type="ECO:0000313" key="6">
    <source>
        <dbReference type="EMBL" id="GAB15774.1"/>
    </source>
</evidence>
<dbReference type="GO" id="GO:0003700">
    <property type="term" value="F:DNA-binding transcription factor activity"/>
    <property type="evidence" value="ECO:0007669"/>
    <property type="project" value="InterPro"/>
</dbReference>
<gene>
    <name evidence="6" type="ORF">ARGLB_092_00170</name>
</gene>
<keyword evidence="2" id="KW-0238">DNA-binding</keyword>
<dbReference type="PROSITE" id="PS50949">
    <property type="entry name" value="HTH_GNTR"/>
    <property type="match status" value="1"/>
</dbReference>
<dbReference type="InterPro" id="IPR008920">
    <property type="entry name" value="TF_FadR/GntR_C"/>
</dbReference>
<evidence type="ECO:0000256" key="1">
    <source>
        <dbReference type="ARBA" id="ARBA00023015"/>
    </source>
</evidence>
<dbReference type="Pfam" id="PF07729">
    <property type="entry name" value="FCD"/>
    <property type="match status" value="1"/>
</dbReference>
<dbReference type="CDD" id="cd07377">
    <property type="entry name" value="WHTH_GntR"/>
    <property type="match status" value="1"/>
</dbReference>
<dbReference type="PANTHER" id="PTHR43537:SF49">
    <property type="entry name" value="TRANSCRIPTIONAL REGULATORY PROTEIN"/>
    <property type="match status" value="1"/>
</dbReference>
<proteinExistence type="predicted"/>
<reference evidence="6 7" key="1">
    <citation type="submission" date="2011-12" db="EMBL/GenBank/DDBJ databases">
        <title>Whole genome shotgun sequence of Arthrobacter globiformis NBRC 12137.</title>
        <authorList>
            <person name="Miyazawa S."/>
            <person name="Hosoyama A."/>
            <person name="Tsuchikane K."/>
            <person name="Katsumata H."/>
            <person name="Yamazaki S."/>
            <person name="Fujita N."/>
        </authorList>
    </citation>
    <scope>NUCLEOTIDE SEQUENCE [LARGE SCALE GENOMIC DNA]</scope>
    <source>
        <strain evidence="6 7">NBRC 12137</strain>
    </source>
</reference>
<dbReference type="GO" id="GO:0003677">
    <property type="term" value="F:DNA binding"/>
    <property type="evidence" value="ECO:0007669"/>
    <property type="project" value="UniProtKB-KW"/>
</dbReference>
<dbReference type="Gene3D" id="1.20.120.530">
    <property type="entry name" value="GntR ligand-binding domain-like"/>
    <property type="match status" value="1"/>
</dbReference>
<evidence type="ECO:0000256" key="2">
    <source>
        <dbReference type="ARBA" id="ARBA00023125"/>
    </source>
</evidence>
<dbReference type="Proteomes" id="UP000003828">
    <property type="component" value="Unassembled WGS sequence"/>
</dbReference>
<organism evidence="6 7">
    <name type="scientific">Arthrobacter globiformis (strain ATCC 8010 / DSM 20124 / JCM 1332 / NBRC 12137 / NCIMB 8907 / NRRL B-2979 / 168)</name>
    <dbReference type="NCBI Taxonomy" id="1077972"/>
    <lineage>
        <taxon>Bacteria</taxon>
        <taxon>Bacillati</taxon>
        <taxon>Actinomycetota</taxon>
        <taxon>Actinomycetes</taxon>
        <taxon>Micrococcales</taxon>
        <taxon>Micrococcaceae</taxon>
        <taxon>Arthrobacter</taxon>
    </lineage>
</organism>
<protein>
    <submittedName>
        <fullName evidence="6">Putative GntR family transcriptional regulator</fullName>
    </submittedName>
</protein>
<accession>H0QSH3</accession>
<name>H0QSH3_ARTG1</name>
<dbReference type="PANTHER" id="PTHR43537">
    <property type="entry name" value="TRANSCRIPTIONAL REGULATOR, GNTR FAMILY"/>
    <property type="match status" value="1"/>
</dbReference>
<dbReference type="PRINTS" id="PR00035">
    <property type="entry name" value="HTHGNTR"/>
</dbReference>
<comment type="caution">
    <text evidence="6">The sequence shown here is derived from an EMBL/GenBank/DDBJ whole genome shotgun (WGS) entry which is preliminary data.</text>
</comment>
<dbReference type="InterPro" id="IPR000524">
    <property type="entry name" value="Tscrpt_reg_HTH_GntR"/>
</dbReference>
<keyword evidence="3" id="KW-0804">Transcription</keyword>
<dbReference type="SMART" id="SM00895">
    <property type="entry name" value="FCD"/>
    <property type="match status" value="1"/>
</dbReference>
<dbReference type="InterPro" id="IPR036390">
    <property type="entry name" value="WH_DNA-bd_sf"/>
</dbReference>
<dbReference type="SUPFAM" id="SSF48008">
    <property type="entry name" value="GntR ligand-binding domain-like"/>
    <property type="match status" value="1"/>
</dbReference>
<dbReference type="Gene3D" id="1.10.10.10">
    <property type="entry name" value="Winged helix-like DNA-binding domain superfamily/Winged helix DNA-binding domain"/>
    <property type="match status" value="1"/>
</dbReference>
<evidence type="ECO:0000256" key="3">
    <source>
        <dbReference type="ARBA" id="ARBA00023163"/>
    </source>
</evidence>
<dbReference type="SUPFAM" id="SSF46785">
    <property type="entry name" value="Winged helix' DNA-binding domain"/>
    <property type="match status" value="1"/>
</dbReference>
<dbReference type="InterPro" id="IPR011711">
    <property type="entry name" value="GntR_C"/>
</dbReference>
<dbReference type="Pfam" id="PF00392">
    <property type="entry name" value="GntR"/>
    <property type="match status" value="1"/>
</dbReference>
<dbReference type="InterPro" id="IPR036388">
    <property type="entry name" value="WH-like_DNA-bd_sf"/>
</dbReference>
<feature type="region of interest" description="Disordered" evidence="4">
    <location>
        <begin position="225"/>
        <end position="244"/>
    </location>
</feature>
<evidence type="ECO:0000259" key="5">
    <source>
        <dbReference type="PROSITE" id="PS50949"/>
    </source>
</evidence>
<dbReference type="EMBL" id="BAEG01000092">
    <property type="protein sequence ID" value="GAB15774.1"/>
    <property type="molecule type" value="Genomic_DNA"/>
</dbReference>
<dbReference type="SMART" id="SM00345">
    <property type="entry name" value="HTH_GNTR"/>
    <property type="match status" value="1"/>
</dbReference>
<dbReference type="eggNOG" id="COG1802">
    <property type="taxonomic scope" value="Bacteria"/>
</dbReference>
<evidence type="ECO:0000313" key="7">
    <source>
        <dbReference type="Proteomes" id="UP000003828"/>
    </source>
</evidence>
<evidence type="ECO:0000256" key="4">
    <source>
        <dbReference type="SAM" id="MobiDB-lite"/>
    </source>
</evidence>
<keyword evidence="7" id="KW-1185">Reference proteome</keyword>
<feature type="domain" description="HTH gntR-type" evidence="5">
    <location>
        <begin position="29"/>
        <end position="96"/>
    </location>
</feature>
<dbReference type="AlphaFoldDB" id="H0QSH3"/>
<sequence>MEAAEDIESLKNHEWSTMLAAEETQNKERPLRETVRDTLRTRIFEGHYAPGTRLVERDLAAEFNVSRLPVREALRMLRQEGLLSDRGARGAEVSSLSPKDVEDLFDVRQSLEVLACRLAAVRATPEDLEYLEGLLDEAERCLAKGAVMEAHRANSEFHDAITRIADNGFLKSALEPLQGRMHWLFRHVSDLPELIQEHRELYGAIASADPDRAAAQSASHIGKYREQFPDDFQKTEPDLHRKKK</sequence>
<dbReference type="STRING" id="1077972.ARGLB_092_00170"/>
<keyword evidence="1" id="KW-0805">Transcription regulation</keyword>